<accession>A0ACC1SLK7</accession>
<keyword evidence="2" id="KW-1185">Reference proteome</keyword>
<protein>
    <submittedName>
        <fullName evidence="1">Uncharacterized protein</fullName>
    </submittedName>
</protein>
<comment type="caution">
    <text evidence="1">The sequence shown here is derived from an EMBL/GenBank/DDBJ whole genome shotgun (WGS) entry which is preliminary data.</text>
</comment>
<sequence length="438" mass="47171">MKVSTKNENGTTPPSGRQTDNCDGPTHDDDFSQSFPDGGLSAWTVVFGSFCSMFCVYGIINTSSVFEWYFAAHQLADYSSSQIGWIFSLYLFMVFFVGIQMGPIFDRHGPRVLVALGSVMIFTSLHLLSVCTKYYQILLSYSILGGLGGALINPPAFAAIAHFFDSRRGLATGIASTAGSIGGVVFPQLLHHTLPTVGFAWSMRILAFILLALSSLSVVFLRSRLPRPGGGLKAIWPDLSIFRQPKFTLVVIGIFFMEWGLFVPVTFIISHAAAHAFHTVNSYSLLSIFNAGQVFGMLIPGMLADAFGRFNIIIISISLCVVSVLGLWLPSQDSAGLLISFAIIFGFAGGSNLSLIPVCVGQLRDAKDYGRFYGTALMGASFGTLTSVPIGGALLDIGKEETGWRALILFSGLSYTVALGCYLAVRLMAVGPKFKAVF</sequence>
<evidence type="ECO:0000313" key="1">
    <source>
        <dbReference type="EMBL" id="KAJ3542301.1"/>
    </source>
</evidence>
<reference evidence="1" key="1">
    <citation type="submission" date="2022-08" db="EMBL/GenBank/DDBJ databases">
        <title>Genome Sequence of Fusarium decemcellulare.</title>
        <authorList>
            <person name="Buettner E."/>
        </authorList>
    </citation>
    <scope>NUCLEOTIDE SEQUENCE</scope>
    <source>
        <strain evidence="1">Babe19</strain>
    </source>
</reference>
<organism evidence="1 2">
    <name type="scientific">Fusarium decemcellulare</name>
    <dbReference type="NCBI Taxonomy" id="57161"/>
    <lineage>
        <taxon>Eukaryota</taxon>
        <taxon>Fungi</taxon>
        <taxon>Dikarya</taxon>
        <taxon>Ascomycota</taxon>
        <taxon>Pezizomycotina</taxon>
        <taxon>Sordariomycetes</taxon>
        <taxon>Hypocreomycetidae</taxon>
        <taxon>Hypocreales</taxon>
        <taxon>Nectriaceae</taxon>
        <taxon>Fusarium</taxon>
        <taxon>Fusarium decemcellulare species complex</taxon>
    </lineage>
</organism>
<name>A0ACC1SLK7_9HYPO</name>
<gene>
    <name evidence="1" type="ORF">NM208_g4174</name>
</gene>
<evidence type="ECO:0000313" key="2">
    <source>
        <dbReference type="Proteomes" id="UP001148629"/>
    </source>
</evidence>
<dbReference type="EMBL" id="JANRMS010000302">
    <property type="protein sequence ID" value="KAJ3542301.1"/>
    <property type="molecule type" value="Genomic_DNA"/>
</dbReference>
<proteinExistence type="predicted"/>
<dbReference type="Proteomes" id="UP001148629">
    <property type="component" value="Unassembled WGS sequence"/>
</dbReference>